<keyword evidence="2" id="KW-1185">Reference proteome</keyword>
<keyword evidence="1" id="KW-0614">Plasmid</keyword>
<protein>
    <submittedName>
        <fullName evidence="1">Uncharacterized protein</fullName>
    </submittedName>
</protein>
<sequence>MKRIYITLYFIYALLSLNANELMKDFINGNDYDINFEDFKL</sequence>
<dbReference type="Proteomes" id="UP001304851">
    <property type="component" value="Plasmid cp32-9"/>
</dbReference>
<proteinExistence type="predicted"/>
<name>A0ACD5GLY3_9SPIR</name>
<accession>A0ACD5GLY3</accession>
<organism evidence="1 2">
    <name type="scientific">Borreliella carolinensis</name>
    <dbReference type="NCBI Taxonomy" id="478174"/>
    <lineage>
        <taxon>Bacteria</taxon>
        <taxon>Pseudomonadati</taxon>
        <taxon>Spirochaetota</taxon>
        <taxon>Spirochaetia</taxon>
        <taxon>Spirochaetales</taxon>
        <taxon>Borreliaceae</taxon>
        <taxon>Borreliella</taxon>
    </lineage>
</organism>
<reference evidence="1" key="1">
    <citation type="submission" date="2024-11" db="EMBL/GenBank/DDBJ databases">
        <title>Sequencing of Borrelia variable plasmids from multiple Borrelia sensu lato isolates.</title>
        <authorList>
            <person name="Mongodin E.F."/>
            <person name="Rudenko N."/>
            <person name="Fraser C.M."/>
            <person name="Schutzer S."/>
            <person name="Luft B."/>
            <person name="Morgan R."/>
            <person name="Casjens S."/>
            <person name="Qiu W."/>
        </authorList>
    </citation>
    <scope>NUCLEOTIDE SEQUENCE</scope>
    <source>
        <strain evidence="1">SCGT-18</strain>
    </source>
</reference>
<geneLocation type="plasmid" evidence="1 2">
    <name>cp32-9</name>
</geneLocation>
<evidence type="ECO:0000313" key="1">
    <source>
        <dbReference type="EMBL" id="XPC85730.1"/>
    </source>
</evidence>
<dbReference type="EMBL" id="CP179474">
    <property type="protein sequence ID" value="XPC85730.1"/>
    <property type="molecule type" value="Genomic_DNA"/>
</dbReference>
<evidence type="ECO:0000313" key="2">
    <source>
        <dbReference type="Proteomes" id="UP001304851"/>
    </source>
</evidence>
<gene>
    <name evidence="1" type="ORF">QIA18_06550</name>
</gene>